<dbReference type="PROSITE" id="PS50893">
    <property type="entry name" value="ABC_TRANSPORTER_2"/>
    <property type="match status" value="1"/>
</dbReference>
<dbReference type="InterPro" id="IPR003593">
    <property type="entry name" value="AAA+_ATPase"/>
</dbReference>
<dbReference type="Proteomes" id="UP000250796">
    <property type="component" value="Chromosome MESINF"/>
</dbReference>
<proteinExistence type="predicted"/>
<organism evidence="5 6">
    <name type="scientific">Mesotoga infera</name>
    <dbReference type="NCBI Taxonomy" id="1236046"/>
    <lineage>
        <taxon>Bacteria</taxon>
        <taxon>Thermotogati</taxon>
        <taxon>Thermotogota</taxon>
        <taxon>Thermotogae</taxon>
        <taxon>Kosmotogales</taxon>
        <taxon>Kosmotogaceae</taxon>
        <taxon>Mesotoga</taxon>
    </lineage>
</organism>
<dbReference type="Pfam" id="PF00005">
    <property type="entry name" value="ABC_tran"/>
    <property type="match status" value="1"/>
</dbReference>
<keyword evidence="3" id="KW-0067">ATP-binding</keyword>
<keyword evidence="1" id="KW-0813">Transport</keyword>
<feature type="domain" description="ABC transporter" evidence="4">
    <location>
        <begin position="3"/>
        <end position="214"/>
    </location>
</feature>
<dbReference type="GO" id="GO:0016887">
    <property type="term" value="F:ATP hydrolysis activity"/>
    <property type="evidence" value="ECO:0007669"/>
    <property type="project" value="InterPro"/>
</dbReference>
<dbReference type="PANTHER" id="PTHR42781">
    <property type="entry name" value="SPERMIDINE/PUTRESCINE IMPORT ATP-BINDING PROTEIN POTA"/>
    <property type="match status" value="1"/>
</dbReference>
<accession>A0A7Z7LG85</accession>
<gene>
    <name evidence="5" type="ORF">MESINF_1861</name>
</gene>
<dbReference type="SMART" id="SM00382">
    <property type="entry name" value="AAA"/>
    <property type="match status" value="1"/>
</dbReference>
<evidence type="ECO:0000259" key="4">
    <source>
        <dbReference type="PROSITE" id="PS50893"/>
    </source>
</evidence>
<dbReference type="InterPro" id="IPR003439">
    <property type="entry name" value="ABC_transporter-like_ATP-bd"/>
</dbReference>
<dbReference type="SUPFAM" id="SSF52540">
    <property type="entry name" value="P-loop containing nucleoside triphosphate hydrolases"/>
    <property type="match status" value="1"/>
</dbReference>
<name>A0A7Z7LG85_9BACT</name>
<dbReference type="InterPro" id="IPR017871">
    <property type="entry name" value="ABC_transporter-like_CS"/>
</dbReference>
<dbReference type="PANTHER" id="PTHR42781:SF8">
    <property type="entry name" value="BICARBONATE TRANSPORT ATP-BINDING PROTEIN CMPC"/>
    <property type="match status" value="1"/>
</dbReference>
<dbReference type="EMBL" id="LS974202">
    <property type="protein sequence ID" value="SSC13305.1"/>
    <property type="molecule type" value="Genomic_DNA"/>
</dbReference>
<dbReference type="Gene3D" id="3.40.50.300">
    <property type="entry name" value="P-loop containing nucleotide triphosphate hydrolases"/>
    <property type="match status" value="1"/>
</dbReference>
<dbReference type="InterPro" id="IPR027417">
    <property type="entry name" value="P-loop_NTPase"/>
</dbReference>
<dbReference type="PROSITE" id="PS00211">
    <property type="entry name" value="ABC_TRANSPORTER_1"/>
    <property type="match status" value="1"/>
</dbReference>
<evidence type="ECO:0000313" key="5">
    <source>
        <dbReference type="EMBL" id="SSC13305.1"/>
    </source>
</evidence>
<evidence type="ECO:0000313" key="6">
    <source>
        <dbReference type="Proteomes" id="UP000250796"/>
    </source>
</evidence>
<protein>
    <submittedName>
        <fullName evidence="5">ABC transporter related protein</fullName>
    </submittedName>
</protein>
<evidence type="ECO:0000256" key="1">
    <source>
        <dbReference type="ARBA" id="ARBA00022448"/>
    </source>
</evidence>
<sequence length="229" mass="25856">MLLKIDGLTKKFDGETVINDLTYSIEGKFFLTILGSSGCGKTTLLRILSGVLKPDGGTVRLSSERLAFVFQDDRLIPWITARENIEIASPGCDVNGYLRLVGLEDHGGKYPSQMSGGMKRRLNIARAIAFEPDLILMDEPFNSLDVVMKDHLLEEIKEIWHERKLSIVMVTHDPREAARLSTEIMLVRDGFNKTEIVKLENPIGRSADDIDTISRRLLERMKEFSSYVQ</sequence>
<dbReference type="AlphaFoldDB" id="A0A7Z7LG85"/>
<dbReference type="GO" id="GO:0005524">
    <property type="term" value="F:ATP binding"/>
    <property type="evidence" value="ECO:0007669"/>
    <property type="project" value="UniProtKB-KW"/>
</dbReference>
<evidence type="ECO:0000256" key="2">
    <source>
        <dbReference type="ARBA" id="ARBA00022741"/>
    </source>
</evidence>
<dbReference type="InterPro" id="IPR050093">
    <property type="entry name" value="ABC_SmlMolc_Importer"/>
</dbReference>
<keyword evidence="2" id="KW-0547">Nucleotide-binding</keyword>
<dbReference type="KEGG" id="minf:MESINF_1861"/>
<reference evidence="5 6" key="1">
    <citation type="submission" date="2017-01" db="EMBL/GenBank/DDBJ databases">
        <authorList>
            <person name="Erauso G."/>
        </authorList>
    </citation>
    <scope>NUCLEOTIDE SEQUENCE [LARGE SCALE GENOMIC DNA]</scope>
    <source>
        <strain evidence="5">MESINF1</strain>
    </source>
</reference>
<keyword evidence="6" id="KW-1185">Reference proteome</keyword>
<dbReference type="RefSeq" id="WP_169699468.1">
    <property type="nucleotide sequence ID" value="NZ_LS974202.1"/>
</dbReference>
<evidence type="ECO:0000256" key="3">
    <source>
        <dbReference type="ARBA" id="ARBA00022840"/>
    </source>
</evidence>